<dbReference type="Proteomes" id="UP001160130">
    <property type="component" value="Unassembled WGS sequence"/>
</dbReference>
<keyword evidence="2" id="KW-1185">Reference proteome</keyword>
<evidence type="ECO:0000313" key="2">
    <source>
        <dbReference type="Proteomes" id="UP001160130"/>
    </source>
</evidence>
<protein>
    <recommendedName>
        <fullName evidence="3">Cupin type-1 domain-containing protein</fullName>
    </recommendedName>
</protein>
<name>A0ABT6L214_9MYCO</name>
<proteinExistence type="predicted"/>
<evidence type="ECO:0000313" key="1">
    <source>
        <dbReference type="EMBL" id="MDH6196993.1"/>
    </source>
</evidence>
<comment type="caution">
    <text evidence="1">The sequence shown here is derived from an EMBL/GenBank/DDBJ whole genome shotgun (WGS) entry which is preliminary data.</text>
</comment>
<reference evidence="1 2" key="1">
    <citation type="submission" date="2023-04" db="EMBL/GenBank/DDBJ databases">
        <title>Forest soil microbial communities from Buena Vista Peninsula, Colon Province, Panama.</title>
        <authorList>
            <person name="Bouskill N."/>
        </authorList>
    </citation>
    <scope>NUCLEOTIDE SEQUENCE [LARGE SCALE GENOMIC DNA]</scope>
    <source>
        <strain evidence="1 2">AC80</strain>
    </source>
</reference>
<gene>
    <name evidence="1" type="ORF">M2272_003646</name>
</gene>
<dbReference type="EMBL" id="JARXVE010000005">
    <property type="protein sequence ID" value="MDH6196993.1"/>
    <property type="molecule type" value="Genomic_DNA"/>
</dbReference>
<accession>A0ABT6L214</accession>
<evidence type="ECO:0008006" key="3">
    <source>
        <dbReference type="Google" id="ProtNLM"/>
    </source>
</evidence>
<sequence length="105" mass="11335">MIVPPGVTHVWGNPFDEPAAVIVELRPALRAETMFGLARDGKVDPKRNIPRSLLQIAVLNDFRSETKLPGITGIALRGASALLAPIGRARGYRSSYPQYSGPESP</sequence>
<organism evidence="1 2">
    <name type="scientific">Mycolicibacterium frederiksbergense</name>
    <dbReference type="NCBI Taxonomy" id="117567"/>
    <lineage>
        <taxon>Bacteria</taxon>
        <taxon>Bacillati</taxon>
        <taxon>Actinomycetota</taxon>
        <taxon>Actinomycetes</taxon>
        <taxon>Mycobacteriales</taxon>
        <taxon>Mycobacteriaceae</taxon>
        <taxon>Mycolicibacterium</taxon>
    </lineage>
</organism>